<name>A0A410DNE1_9CLOT</name>
<sequence>MNDRKIAFITSVNDKELYDESKFYIQQLNKPEGFQIEFMKIEDASSLANAYNIGMNSSDAKYKVFMHQDVFIVNKNFLYDILKVFKTSEAIGMIGVAGCKYIPESGIWWEADQTYGKVADSHNGVMQLLSFREVSGDYEEVAALDGLIMITQYDIPWREDVFSGWHFYDISQSLEFKKKGYKVVVPRQDNLWCIHDCGVIDLGYSFEEERIKLLREYAEELSYESTTN</sequence>
<dbReference type="Pfam" id="PF13712">
    <property type="entry name" value="Glyco_tranf_2_5"/>
    <property type="match status" value="1"/>
</dbReference>
<dbReference type="RefSeq" id="WP_128211039.1">
    <property type="nucleotide sequence ID" value="NZ_CP025746.1"/>
</dbReference>
<keyword evidence="3" id="KW-1185">Reference proteome</keyword>
<evidence type="ECO:0000313" key="3">
    <source>
        <dbReference type="Proteomes" id="UP000286268"/>
    </source>
</evidence>
<dbReference type="KEGG" id="cmah:C1I91_02290"/>
<dbReference type="OrthoDB" id="176403at2"/>
<dbReference type="InterPro" id="IPR059123">
    <property type="entry name" value="StrF_dom"/>
</dbReference>
<proteinExistence type="predicted"/>
<dbReference type="EMBL" id="CP025746">
    <property type="protein sequence ID" value="QAA30588.1"/>
    <property type="molecule type" value="Genomic_DNA"/>
</dbReference>
<reference evidence="2 3" key="1">
    <citation type="submission" date="2018-01" db="EMBL/GenBank/DDBJ databases">
        <title>Genome Sequencing and Assembly of Anaerobacter polyendosporus strain CT4.</title>
        <authorList>
            <person name="Tachaapaikoon C."/>
            <person name="Sutheeworapong S."/>
            <person name="Jenjaroenpun P."/>
            <person name="Wongsurawat T."/>
            <person name="Nookeaw I."/>
            <person name="Cheawchanlertfa P."/>
            <person name="Kosugi A."/>
            <person name="Cheevadhanarak S."/>
            <person name="Ratanakhanokchai K."/>
        </authorList>
    </citation>
    <scope>NUCLEOTIDE SEQUENCE [LARGE SCALE GENOMIC DNA]</scope>
    <source>
        <strain evidence="2 3">CT4</strain>
    </source>
</reference>
<evidence type="ECO:0000259" key="1">
    <source>
        <dbReference type="Pfam" id="PF13712"/>
    </source>
</evidence>
<dbReference type="AlphaFoldDB" id="A0A410DNE1"/>
<evidence type="ECO:0000313" key="2">
    <source>
        <dbReference type="EMBL" id="QAA30588.1"/>
    </source>
</evidence>
<dbReference type="Gene3D" id="3.90.550.10">
    <property type="entry name" value="Spore Coat Polysaccharide Biosynthesis Protein SpsA, Chain A"/>
    <property type="match status" value="1"/>
</dbReference>
<dbReference type="Proteomes" id="UP000286268">
    <property type="component" value="Chromosome"/>
</dbReference>
<accession>A0A410DNE1</accession>
<gene>
    <name evidence="2" type="ORF">C1I91_02290</name>
</gene>
<organism evidence="2 3">
    <name type="scientific">Clostridium manihotivorum</name>
    <dbReference type="NCBI Taxonomy" id="2320868"/>
    <lineage>
        <taxon>Bacteria</taxon>
        <taxon>Bacillati</taxon>
        <taxon>Bacillota</taxon>
        <taxon>Clostridia</taxon>
        <taxon>Eubacteriales</taxon>
        <taxon>Clostridiaceae</taxon>
        <taxon>Clostridium</taxon>
    </lineage>
</organism>
<feature type="domain" description="Streptomycin biosynthesis protein StrF" evidence="1">
    <location>
        <begin position="7"/>
        <end position="217"/>
    </location>
</feature>
<dbReference type="SUPFAM" id="SSF53448">
    <property type="entry name" value="Nucleotide-diphospho-sugar transferases"/>
    <property type="match status" value="1"/>
</dbReference>
<dbReference type="InterPro" id="IPR029044">
    <property type="entry name" value="Nucleotide-diphossugar_trans"/>
</dbReference>
<protein>
    <recommendedName>
        <fullName evidence="1">Streptomycin biosynthesis protein StrF domain-containing protein</fullName>
    </recommendedName>
</protein>